<reference evidence="3 4" key="1">
    <citation type="submission" date="2018-02" db="EMBL/GenBank/DDBJ databases">
        <title>Subsurface microbial communities from deep shales in Ohio and West Virginia, USA.</title>
        <authorList>
            <person name="Wrighton K."/>
        </authorList>
    </citation>
    <scope>NUCLEOTIDE SEQUENCE [LARGE SCALE GENOMIC DNA]</scope>
    <source>
        <strain evidence="3 4">OWC-G53F</strain>
    </source>
</reference>
<dbReference type="Proteomes" id="UP000238071">
    <property type="component" value="Unassembled WGS sequence"/>
</dbReference>
<keyword evidence="4" id="KW-1185">Reference proteome</keyword>
<comment type="caution">
    <text evidence="3">The sequence shown here is derived from an EMBL/GenBank/DDBJ whole genome shotgun (WGS) entry which is preliminary data.</text>
</comment>
<evidence type="ECO:0000313" key="4">
    <source>
        <dbReference type="Proteomes" id="UP000238071"/>
    </source>
</evidence>
<evidence type="ECO:0000256" key="1">
    <source>
        <dbReference type="ARBA" id="ARBA00008005"/>
    </source>
</evidence>
<dbReference type="PANTHER" id="PTHR35861">
    <property type="match status" value="1"/>
</dbReference>
<dbReference type="InterPro" id="IPR052042">
    <property type="entry name" value="Tail_sheath_structural"/>
</dbReference>
<accession>A0A2S6GL82</accession>
<proteinExistence type="inferred from homology"/>
<dbReference type="OrthoDB" id="9767864at2"/>
<gene>
    <name evidence="3" type="ORF">B0F88_11826</name>
</gene>
<dbReference type="Gene3D" id="3.40.50.11780">
    <property type="match status" value="1"/>
</dbReference>
<dbReference type="RefSeq" id="WP_104425100.1">
    <property type="nucleotide sequence ID" value="NZ_PTIY01000018.1"/>
</dbReference>
<comment type="similarity">
    <text evidence="1">Belongs to the myoviridae tail sheath protein family.</text>
</comment>
<dbReference type="AlphaFoldDB" id="A0A2S6GL82"/>
<name>A0A2S6GL82_9GAMM</name>
<protein>
    <recommendedName>
        <fullName evidence="2">Tail sheath protein C-terminal domain-containing protein</fullName>
    </recommendedName>
</protein>
<evidence type="ECO:0000259" key="2">
    <source>
        <dbReference type="Pfam" id="PF17482"/>
    </source>
</evidence>
<dbReference type="PANTHER" id="PTHR35861:SF1">
    <property type="entry name" value="PHAGE TAIL SHEATH PROTEIN"/>
    <property type="match status" value="1"/>
</dbReference>
<feature type="domain" description="Tail sheath protein C-terminal" evidence="2">
    <location>
        <begin position="447"/>
        <end position="551"/>
    </location>
</feature>
<dbReference type="EMBL" id="PTIY01000018">
    <property type="protein sequence ID" value="PPK65994.1"/>
    <property type="molecule type" value="Genomic_DNA"/>
</dbReference>
<sequence>MATSYSTPGVYVEEISTLAPSVASVATAIPAFIGYTEKGPLLKPTRIDTMLDYENLFGGANPSAFSVAVNNPGTDSQSIGAITRTDAKQDQFLMYYGLSLYFQNGGGSCYIISVGNYSATPAKADFIPAIAALEKEDEPTLIVLIDATPLKAADYYSLCTTALAQCKKLGDRFLIVDVPKGEKIDDFRTGIGSNNLSYAAVYYPYLTTTLNFQYKETDVKQTAVGKSFQITSNTNGVNVIYTGAATDVPKIKIATDADVTTGKAEFTVSSGANNIKTLEIKIPIAAADVLQPTGTEMADLWAAWKNANAAGGFNVTINGTGGDTVAAITLKNIDAVATTEPTLSDLKGANTGLYNQIKTSLSSQRVELPPSAAIAGVYASVDRDRGVWKAPANVSLNSVIGPVSKISDVEQDSLNIDPTAGKSINAIRTFTGKGTLVWGGRTLAGNDNEWRYVSVRRLFITIEESTRKASAFAVFEPNDATTWLKVKAMIESYLYGLWQQGALAGSKPESAYFVSVGLGKTMTAQDILEGKLIVTIGVAAVRPAEFIILRFSHKLQEA</sequence>
<dbReference type="Pfam" id="PF17482">
    <property type="entry name" value="Phage_sheath_1C"/>
    <property type="match status" value="1"/>
</dbReference>
<evidence type="ECO:0000313" key="3">
    <source>
        <dbReference type="EMBL" id="PPK65994.1"/>
    </source>
</evidence>
<dbReference type="InterPro" id="IPR020287">
    <property type="entry name" value="Tail_sheath_C"/>
</dbReference>
<organism evidence="3 4">
    <name type="scientific">Methylobacter tundripaludum</name>
    <dbReference type="NCBI Taxonomy" id="173365"/>
    <lineage>
        <taxon>Bacteria</taxon>
        <taxon>Pseudomonadati</taxon>
        <taxon>Pseudomonadota</taxon>
        <taxon>Gammaproteobacteria</taxon>
        <taxon>Methylococcales</taxon>
        <taxon>Methylococcaceae</taxon>
        <taxon>Methylobacter</taxon>
    </lineage>
</organism>